<feature type="domain" description="Peptidase C14 caspase" evidence="1">
    <location>
        <begin position="5"/>
        <end position="272"/>
    </location>
</feature>
<dbReference type="PATRIC" id="fig|1434120.4.peg.1423"/>
<keyword evidence="3" id="KW-1185">Reference proteome</keyword>
<dbReference type="InterPro" id="IPR050452">
    <property type="entry name" value="Metacaspase"/>
</dbReference>
<dbReference type="InterPro" id="IPR011600">
    <property type="entry name" value="Pept_C14_caspase"/>
</dbReference>
<accession>A0A0E3P5D1</accession>
<dbReference type="GO" id="GO:0006508">
    <property type="term" value="P:proteolysis"/>
    <property type="evidence" value="ECO:0007669"/>
    <property type="project" value="InterPro"/>
</dbReference>
<dbReference type="KEGG" id="msw:MSSIT_1121"/>
<dbReference type="Pfam" id="PF00656">
    <property type="entry name" value="Peptidase_C14"/>
    <property type="match status" value="1"/>
</dbReference>
<dbReference type="GeneID" id="24859916"/>
<reference evidence="2 3" key="1">
    <citation type="submission" date="2014-07" db="EMBL/GenBank/DDBJ databases">
        <title>Methanogenic archaea and the global carbon cycle.</title>
        <authorList>
            <person name="Henriksen J.R."/>
            <person name="Luke J."/>
            <person name="Reinhart S."/>
            <person name="Benedict M.N."/>
            <person name="Youngblut N.D."/>
            <person name="Metcalf M.E."/>
            <person name="Whitaker R.J."/>
            <person name="Metcalf W.W."/>
        </authorList>
    </citation>
    <scope>NUCLEOTIDE SEQUENCE [LARGE SCALE GENOMIC DNA]</scope>
    <source>
        <strain evidence="2 3">T4/M</strain>
    </source>
</reference>
<gene>
    <name evidence="2" type="ORF">MSSIT_1121</name>
</gene>
<evidence type="ECO:0000313" key="3">
    <source>
        <dbReference type="Proteomes" id="UP000033111"/>
    </source>
</evidence>
<dbReference type="SUPFAM" id="SSF52129">
    <property type="entry name" value="Caspase-like"/>
    <property type="match status" value="1"/>
</dbReference>
<evidence type="ECO:0000313" key="2">
    <source>
        <dbReference type="EMBL" id="AKB27840.1"/>
    </source>
</evidence>
<dbReference type="PANTHER" id="PTHR48104">
    <property type="entry name" value="METACASPASE-4"/>
    <property type="match status" value="1"/>
</dbReference>
<dbReference type="EMBL" id="CP009506">
    <property type="protein sequence ID" value="AKB27840.1"/>
    <property type="molecule type" value="Genomic_DNA"/>
</dbReference>
<dbReference type="HOGENOM" id="CLU_029389_3_2_2"/>
<protein>
    <submittedName>
        <fullName evidence="2">Peptidase C14 caspase catalytic subunit p20</fullName>
    </submittedName>
</protein>
<dbReference type="RefSeq" id="WP_048170799.1">
    <property type="nucleotide sequence ID" value="NZ_CP009506.1"/>
</dbReference>
<dbReference type="Proteomes" id="UP000033111">
    <property type="component" value="Chromosome"/>
</dbReference>
<dbReference type="OrthoDB" id="68715at2157"/>
<dbReference type="GO" id="GO:0004197">
    <property type="term" value="F:cysteine-type endopeptidase activity"/>
    <property type="evidence" value="ECO:0007669"/>
    <property type="project" value="InterPro"/>
</dbReference>
<name>A0A0E3P5D1_9EURY</name>
<dbReference type="GO" id="GO:0005737">
    <property type="term" value="C:cytoplasm"/>
    <property type="evidence" value="ECO:0007669"/>
    <property type="project" value="TreeGrafter"/>
</dbReference>
<dbReference type="InterPro" id="IPR029030">
    <property type="entry name" value="Caspase-like_dom_sf"/>
</dbReference>
<dbReference type="Gene3D" id="3.40.50.12660">
    <property type="match status" value="1"/>
</dbReference>
<sequence length="286" mass="31812">MAGQRALCVGINKFQNYPQAALNGCVNDADDMVSVLKQHMGFTHGDIVSLTDAQATKANIMANLKEMVDGAKNGKYNYLFFSISSHGTQVPDQNKDERDYADEAFCPTDLAQKGNVWDPAHIITDDELNELFSSLPSPVELECVFDTCHSGDGLRAIDLLLDRKPRFMPPPSLEAFKQVKDYMPRGMAESLKVKGIGVEHTLWSACRSDQTSADAKITGDWHGAFTYYFCQNINKSQNKLFREELLEKVREDLEEGSFTQIPQLDTAATRRFLSAGLSKEAIPTMA</sequence>
<dbReference type="AlphaFoldDB" id="A0A0E3P5D1"/>
<evidence type="ECO:0000259" key="1">
    <source>
        <dbReference type="Pfam" id="PF00656"/>
    </source>
</evidence>
<organism evidence="2 3">
    <name type="scientific">Methanosarcina siciliae T4/M</name>
    <dbReference type="NCBI Taxonomy" id="1434120"/>
    <lineage>
        <taxon>Archaea</taxon>
        <taxon>Methanobacteriati</taxon>
        <taxon>Methanobacteriota</taxon>
        <taxon>Stenosarchaea group</taxon>
        <taxon>Methanomicrobia</taxon>
        <taxon>Methanosarcinales</taxon>
        <taxon>Methanosarcinaceae</taxon>
        <taxon>Methanosarcina</taxon>
    </lineage>
</organism>
<proteinExistence type="predicted"/>
<dbReference type="PANTHER" id="PTHR48104:SF30">
    <property type="entry name" value="METACASPASE-1"/>
    <property type="match status" value="1"/>
</dbReference>